<keyword evidence="3" id="KW-0963">Cytoplasm</keyword>
<keyword evidence="2 3" id="KW-0413">Isomerase</keyword>
<dbReference type="HOGENOM" id="CLU_024251_2_3_9"/>
<dbReference type="SUPFAM" id="SSF51351">
    <property type="entry name" value="Triosephosphate isomerase (TIM)"/>
    <property type="match status" value="1"/>
</dbReference>
<dbReference type="PATRIC" id="fig|999408.3.peg.5682"/>
<dbReference type="RefSeq" id="WP_002587470.1">
    <property type="nucleotide sequence ID" value="NZ_KB850994.1"/>
</dbReference>
<keyword evidence="3" id="KW-0312">Gluconeogenesis</keyword>
<dbReference type="PROSITE" id="PS00171">
    <property type="entry name" value="TIM_1"/>
    <property type="match status" value="1"/>
</dbReference>
<dbReference type="GO" id="GO:0004807">
    <property type="term" value="F:triose-phosphate isomerase activity"/>
    <property type="evidence" value="ECO:0007669"/>
    <property type="project" value="UniProtKB-EC"/>
</dbReference>
<dbReference type="GO" id="GO:0046166">
    <property type="term" value="P:glyceraldehyde-3-phosphate biosynthetic process"/>
    <property type="evidence" value="ECO:0007669"/>
    <property type="project" value="TreeGrafter"/>
</dbReference>
<evidence type="ECO:0000256" key="3">
    <source>
        <dbReference type="RuleBase" id="RU363013"/>
    </source>
</evidence>
<dbReference type="Pfam" id="PF00121">
    <property type="entry name" value="TIM"/>
    <property type="match status" value="1"/>
</dbReference>
<dbReference type="AlphaFoldDB" id="A0A0E2H2R4"/>
<dbReference type="PROSITE" id="PS51440">
    <property type="entry name" value="TIM_2"/>
    <property type="match status" value="1"/>
</dbReference>
<comment type="subunit">
    <text evidence="3">Homodimer.</text>
</comment>
<comment type="caution">
    <text evidence="4">The sequence shown here is derived from an EMBL/GenBank/DDBJ whole genome shotgun (WGS) entry which is preliminary data.</text>
</comment>
<gene>
    <name evidence="4" type="ORF">HMPREF1090_05290</name>
</gene>
<dbReference type="UniPathway" id="UPA00138"/>
<name>A0A0E2H2R4_9FIRM</name>
<dbReference type="GO" id="GO:0006096">
    <property type="term" value="P:glycolytic process"/>
    <property type="evidence" value="ECO:0007669"/>
    <property type="project" value="UniProtKB-UniPathway"/>
</dbReference>
<dbReference type="EMBL" id="AGYR01000069">
    <property type="protein sequence ID" value="ENZ07137.1"/>
    <property type="molecule type" value="Genomic_DNA"/>
</dbReference>
<reference evidence="4 5" key="1">
    <citation type="submission" date="2013-01" db="EMBL/GenBank/DDBJ databases">
        <title>The Genome Sequence of Clostridium clostridioforme 90A8.</title>
        <authorList>
            <consortium name="The Broad Institute Genome Sequencing Platform"/>
            <person name="Earl A."/>
            <person name="Ward D."/>
            <person name="Feldgarden M."/>
            <person name="Gevers D."/>
            <person name="Courvalin P."/>
            <person name="Lambert T."/>
            <person name="Walker B."/>
            <person name="Young S.K."/>
            <person name="Zeng Q."/>
            <person name="Gargeya S."/>
            <person name="Fitzgerald M."/>
            <person name="Haas B."/>
            <person name="Abouelleil A."/>
            <person name="Alvarado L."/>
            <person name="Arachchi H.M."/>
            <person name="Berlin A.M."/>
            <person name="Chapman S.B."/>
            <person name="Dewar J."/>
            <person name="Goldberg J."/>
            <person name="Griggs A."/>
            <person name="Gujja S."/>
            <person name="Hansen M."/>
            <person name="Howarth C."/>
            <person name="Imamovic A."/>
            <person name="Larimer J."/>
            <person name="McCowan C."/>
            <person name="Murphy C."/>
            <person name="Neiman D."/>
            <person name="Pearson M."/>
            <person name="Priest M."/>
            <person name="Roberts A."/>
            <person name="Saif S."/>
            <person name="Shea T."/>
            <person name="Sisk P."/>
            <person name="Sykes S."/>
            <person name="Wortman J."/>
            <person name="Nusbaum C."/>
            <person name="Birren B."/>
        </authorList>
    </citation>
    <scope>NUCLEOTIDE SEQUENCE [LARGE SCALE GENOMIC DNA]</scope>
    <source>
        <strain evidence="4 5">90A8</strain>
    </source>
</reference>
<protein>
    <recommendedName>
        <fullName evidence="3">Triosephosphate isomerase</fullName>
        <ecNumber evidence="3">5.3.1.1</ecNumber>
    </recommendedName>
</protein>
<dbReference type="PANTHER" id="PTHR21139">
    <property type="entry name" value="TRIOSEPHOSPHATE ISOMERASE"/>
    <property type="match status" value="1"/>
</dbReference>
<proteinExistence type="inferred from homology"/>
<dbReference type="GO" id="GO:0005829">
    <property type="term" value="C:cytosol"/>
    <property type="evidence" value="ECO:0007669"/>
    <property type="project" value="TreeGrafter"/>
</dbReference>
<evidence type="ECO:0000313" key="4">
    <source>
        <dbReference type="EMBL" id="ENZ07137.1"/>
    </source>
</evidence>
<comment type="similarity">
    <text evidence="1 3">Belongs to the triosephosphate isomerase family.</text>
</comment>
<evidence type="ECO:0000256" key="2">
    <source>
        <dbReference type="ARBA" id="ARBA00023235"/>
    </source>
</evidence>
<dbReference type="Proteomes" id="UP000013085">
    <property type="component" value="Unassembled WGS sequence"/>
</dbReference>
<dbReference type="GO" id="GO:0019563">
    <property type="term" value="P:glycerol catabolic process"/>
    <property type="evidence" value="ECO:0007669"/>
    <property type="project" value="TreeGrafter"/>
</dbReference>
<dbReference type="InterPro" id="IPR013785">
    <property type="entry name" value="Aldolase_TIM"/>
</dbReference>
<dbReference type="GO" id="GO:0006094">
    <property type="term" value="P:gluconeogenesis"/>
    <property type="evidence" value="ECO:0007669"/>
    <property type="project" value="UniProtKB-UniPathway"/>
</dbReference>
<organism evidence="4 5">
    <name type="scientific">[Clostridium] clostridioforme 90A8</name>
    <dbReference type="NCBI Taxonomy" id="999408"/>
    <lineage>
        <taxon>Bacteria</taxon>
        <taxon>Bacillati</taxon>
        <taxon>Bacillota</taxon>
        <taxon>Clostridia</taxon>
        <taxon>Lachnospirales</taxon>
        <taxon>Lachnospiraceae</taxon>
        <taxon>Enterocloster</taxon>
    </lineage>
</organism>
<comment type="pathway">
    <text evidence="3">Carbohydrate biosynthesis; gluconeogenesis.</text>
</comment>
<comment type="catalytic activity">
    <reaction evidence="3">
        <text>D-glyceraldehyde 3-phosphate = dihydroxyacetone phosphate</text>
        <dbReference type="Rhea" id="RHEA:18585"/>
        <dbReference type="ChEBI" id="CHEBI:57642"/>
        <dbReference type="ChEBI" id="CHEBI:59776"/>
        <dbReference type="EC" id="5.3.1.1"/>
    </reaction>
</comment>
<dbReference type="Gene3D" id="3.20.20.70">
    <property type="entry name" value="Aldolase class I"/>
    <property type="match status" value="1"/>
</dbReference>
<keyword evidence="3" id="KW-0324">Glycolysis</keyword>
<dbReference type="GeneID" id="57961925"/>
<dbReference type="InterPro" id="IPR035990">
    <property type="entry name" value="TIM_sf"/>
</dbReference>
<evidence type="ECO:0000256" key="1">
    <source>
        <dbReference type="ARBA" id="ARBA00007422"/>
    </source>
</evidence>
<dbReference type="PANTHER" id="PTHR21139:SF42">
    <property type="entry name" value="TRIOSEPHOSPHATE ISOMERASE"/>
    <property type="match status" value="1"/>
</dbReference>
<dbReference type="EC" id="5.3.1.1" evidence="3"/>
<dbReference type="CDD" id="cd00311">
    <property type="entry name" value="TIM"/>
    <property type="match status" value="1"/>
</dbReference>
<comment type="pathway">
    <text evidence="3">Carbohydrate degradation; glycolysis; D-glyceraldehyde 3-phosphate from glycerone phosphate: step 1/1.</text>
</comment>
<sequence>MKKLNRLYLGTNTKMYKTIADTASFLTQLRQLTEDLADSPLTLFVIPSFTSLESANRITSRSHIRLGAQNMCWEDQGQFTGEISPVMLKEVGVSVVEIGHSERRHVFREDDFDQEKKTAKAAQSGFTPLLCIGETLIQREYGLSGETLSTQLKVGLHSITGEQAKHLWIAYEPVWAIGVNGIPADSGYVAERHAGIRRILCARFGEEQGSRIPILYGGSVNSQNAQELIQLPDVDGLFIGRSAWDASQFNRIIRQVMPLYMNK</sequence>
<dbReference type="InterPro" id="IPR020861">
    <property type="entry name" value="Triosephosphate_isomerase_AS"/>
</dbReference>
<accession>A0A0E2H2R4</accession>
<dbReference type="UniPathway" id="UPA00109">
    <property type="reaction ID" value="UER00189"/>
</dbReference>
<evidence type="ECO:0000313" key="5">
    <source>
        <dbReference type="Proteomes" id="UP000013085"/>
    </source>
</evidence>
<comment type="subcellular location">
    <subcellularLocation>
        <location evidence="3">Cytoplasm</location>
    </subcellularLocation>
</comment>
<dbReference type="InterPro" id="IPR000652">
    <property type="entry name" value="Triosephosphate_isomerase"/>
</dbReference>